<dbReference type="EMBL" id="RBKU01000001">
    <property type="protein sequence ID" value="RKR83026.1"/>
    <property type="molecule type" value="Genomic_DNA"/>
</dbReference>
<protein>
    <submittedName>
        <fullName evidence="2">GldM-like protein</fullName>
    </submittedName>
</protein>
<evidence type="ECO:0000313" key="2">
    <source>
        <dbReference type="EMBL" id="RKR83026.1"/>
    </source>
</evidence>
<evidence type="ECO:0000313" key="3">
    <source>
        <dbReference type="Proteomes" id="UP000268007"/>
    </source>
</evidence>
<organism evidence="2 3">
    <name type="scientific">Mucilaginibacter gracilis</name>
    <dbReference type="NCBI Taxonomy" id="423350"/>
    <lineage>
        <taxon>Bacteria</taxon>
        <taxon>Pseudomonadati</taxon>
        <taxon>Bacteroidota</taxon>
        <taxon>Sphingobacteriia</taxon>
        <taxon>Sphingobacteriales</taxon>
        <taxon>Sphingobacteriaceae</taxon>
        <taxon>Mucilaginibacter</taxon>
    </lineage>
</organism>
<dbReference type="Pfam" id="PF12081">
    <property type="entry name" value="GldM_1st"/>
    <property type="match status" value="1"/>
</dbReference>
<feature type="domain" description="Gliding motility-associated protein GldM N-terminal" evidence="1">
    <location>
        <begin position="25"/>
        <end position="189"/>
    </location>
</feature>
<dbReference type="AlphaFoldDB" id="A0A495J222"/>
<keyword evidence="3" id="KW-1185">Reference proteome</keyword>
<dbReference type="InterPro" id="IPR022720">
    <property type="entry name" value="Motility-assoc_prot_GldM_N"/>
</dbReference>
<reference evidence="2 3" key="1">
    <citation type="submission" date="2018-10" db="EMBL/GenBank/DDBJ databases">
        <title>Genomic Encyclopedia of Archaeal and Bacterial Type Strains, Phase II (KMG-II): from individual species to whole genera.</title>
        <authorList>
            <person name="Goeker M."/>
        </authorList>
    </citation>
    <scope>NUCLEOTIDE SEQUENCE [LARGE SCALE GENOMIC DNA]</scope>
    <source>
        <strain evidence="2 3">DSM 18602</strain>
    </source>
</reference>
<evidence type="ECO:0000259" key="1">
    <source>
        <dbReference type="Pfam" id="PF12081"/>
    </source>
</evidence>
<comment type="caution">
    <text evidence="2">The sequence shown here is derived from an EMBL/GenBank/DDBJ whole genome shotgun (WGS) entry which is preliminary data.</text>
</comment>
<accession>A0A495J222</accession>
<dbReference type="Proteomes" id="UP000268007">
    <property type="component" value="Unassembled WGS sequence"/>
</dbReference>
<name>A0A495J222_9SPHI</name>
<dbReference type="PROSITE" id="PS51257">
    <property type="entry name" value="PROKAR_LIPOPROTEIN"/>
    <property type="match status" value="1"/>
</dbReference>
<proteinExistence type="predicted"/>
<gene>
    <name evidence="2" type="ORF">BDD43_3226</name>
</gene>
<dbReference type="RefSeq" id="WP_121198566.1">
    <property type="nucleotide sequence ID" value="NZ_RBKU01000001.1"/>
</dbReference>
<sequence length="196" mass="22399">MKHIRFLVLFISILTTGCFISDSLMNDFKQINVSLEKSNKFIRLRNGEAMYAVLHKADKQTYLRADTLAKLNAETCDYIDSLKSSMERYDPKGDNINIPHEFLVNTFKGIWLQQKIANVYTYAHAIMPNSGKVVSKDTLEYELHLTTVDTAWTRKYFGSIPTTVAICSLSKTENNCLKLEEKVLAYLKKGTINKLT</sequence>